<comment type="caution">
    <text evidence="2">The sequence shown here is derived from an EMBL/GenBank/DDBJ whole genome shotgun (WGS) entry which is preliminary data.</text>
</comment>
<protein>
    <submittedName>
        <fullName evidence="2">Phage portal protein</fullName>
    </submittedName>
</protein>
<proteinExistence type="predicted"/>
<dbReference type="NCBIfam" id="TIGR01538">
    <property type="entry name" value="portal_SPP1"/>
    <property type="match status" value="1"/>
</dbReference>
<dbReference type="AlphaFoldDB" id="A0A412NE10"/>
<evidence type="ECO:0000313" key="2">
    <source>
        <dbReference type="EMBL" id="RGT37012.1"/>
    </source>
</evidence>
<dbReference type="Pfam" id="PF05133">
    <property type="entry name" value="SPP1_portal"/>
    <property type="match status" value="1"/>
</dbReference>
<dbReference type="InterPro" id="IPR006428">
    <property type="entry name" value="Portal_SPP1-type"/>
</dbReference>
<dbReference type="Proteomes" id="UP000283834">
    <property type="component" value="Unassembled WGS sequence"/>
</dbReference>
<reference evidence="2 3" key="1">
    <citation type="submission" date="2018-08" db="EMBL/GenBank/DDBJ databases">
        <title>A genome reference for cultivated species of the human gut microbiota.</title>
        <authorList>
            <person name="Zou Y."/>
            <person name="Xue W."/>
            <person name="Luo G."/>
        </authorList>
    </citation>
    <scope>NUCLEOTIDE SEQUENCE [LARGE SCALE GENOMIC DNA]</scope>
    <source>
        <strain evidence="2 3">AF19-16AC</strain>
    </source>
</reference>
<feature type="compositionally biased region" description="Polar residues" evidence="1">
    <location>
        <begin position="478"/>
        <end position="513"/>
    </location>
</feature>
<sequence length="519" mass="59111">MAELSRPIDREFNVEVEGGRFSTEFLNDLVDTHVNKIAPRYVKFQKLYEGKHKIQNRPRKDKNKPNNKLVNDFFGQTIDNTVGYFLGNPIVLNYTEPKKDKAPVEADPADVGVDLTELEDTAVQDELDKICSDNDKDDLFIEWGKEAMIKGLSHILVYQDEESHTKMMRVSPEDLIVVYKNSSTKEPAYKIRLYDIDTEDTKKTTHYAEVYSPTKVEIFKCVDDGSCGATGKGKARQFASYEFVEEKPHIYGRIPIITVYNNEEQMSDLEKIETLVNDYDKVLSDVSNEFEAFRNAYLMLKNMTASGDNIQKLKDEGIIEVMENGDVKFITKEIQTEALENHLNRLEKNIHKFSAVPDLSDENFAGNLSGVAIRFKLFGLETKCIIKERKMEKAIKELVRVLSVPIHVNTGREVDVLNLKVEFSRNVPNNLTEIVDTVTKLDGKVDKETLLSLLPFIDNPKEVLEKLEADKERDRQSTDPYSVQNITNDSNNLFPNLNAQNSPQEALNAQGATIPQPEQ</sequence>
<accession>A0A412NE10</accession>
<feature type="region of interest" description="Disordered" evidence="1">
    <location>
        <begin position="468"/>
        <end position="519"/>
    </location>
</feature>
<organism evidence="2 3">
    <name type="scientific">Mediterraneibacter gnavus</name>
    <name type="common">Ruminococcus gnavus</name>
    <dbReference type="NCBI Taxonomy" id="33038"/>
    <lineage>
        <taxon>Bacteria</taxon>
        <taxon>Bacillati</taxon>
        <taxon>Bacillota</taxon>
        <taxon>Clostridia</taxon>
        <taxon>Lachnospirales</taxon>
        <taxon>Lachnospiraceae</taxon>
        <taxon>Mediterraneibacter</taxon>
    </lineage>
</organism>
<dbReference type="RefSeq" id="WP_118047240.1">
    <property type="nucleotide sequence ID" value="NZ_QRWQ01000014.1"/>
</dbReference>
<evidence type="ECO:0000313" key="3">
    <source>
        <dbReference type="Proteomes" id="UP000283834"/>
    </source>
</evidence>
<dbReference type="EMBL" id="QRWQ01000014">
    <property type="protein sequence ID" value="RGT37012.1"/>
    <property type="molecule type" value="Genomic_DNA"/>
</dbReference>
<name>A0A412NE10_MEDGN</name>
<feature type="compositionally biased region" description="Basic and acidic residues" evidence="1">
    <location>
        <begin position="468"/>
        <end position="477"/>
    </location>
</feature>
<evidence type="ECO:0000256" key="1">
    <source>
        <dbReference type="SAM" id="MobiDB-lite"/>
    </source>
</evidence>
<dbReference type="InterPro" id="IPR021145">
    <property type="entry name" value="Portal_protein_SPP1_Gp6-like"/>
</dbReference>
<gene>
    <name evidence="2" type="ORF">DWX36_13090</name>
</gene>